<comment type="caution">
    <text evidence="2">The sequence shown here is derived from an EMBL/GenBank/DDBJ whole genome shotgun (WGS) entry which is preliminary data.</text>
</comment>
<feature type="domain" description="Zinc finger CHCC-type" evidence="1">
    <location>
        <begin position="34"/>
        <end position="72"/>
    </location>
</feature>
<dbReference type="Gene3D" id="2.60.260.40">
    <property type="entry name" value="q5lls5 like domains"/>
    <property type="match status" value="1"/>
</dbReference>
<organism evidence="2 3">
    <name type="scientific">Sphingomonas limnosediminicola</name>
    <dbReference type="NCBI Taxonomy" id="940133"/>
    <lineage>
        <taxon>Bacteria</taxon>
        <taxon>Pseudomonadati</taxon>
        <taxon>Pseudomonadota</taxon>
        <taxon>Alphaproteobacteria</taxon>
        <taxon>Sphingomonadales</taxon>
        <taxon>Sphingomonadaceae</taxon>
        <taxon>Sphingomonas</taxon>
    </lineage>
</organism>
<keyword evidence="3" id="KW-1185">Reference proteome</keyword>
<protein>
    <recommendedName>
        <fullName evidence="1">Zinc finger CHCC-type domain-containing protein</fullName>
    </recommendedName>
</protein>
<dbReference type="EMBL" id="BAABBM010000001">
    <property type="protein sequence ID" value="GAA3899065.1"/>
    <property type="molecule type" value="Genomic_DNA"/>
</dbReference>
<reference evidence="3" key="1">
    <citation type="journal article" date="2019" name="Int. J. Syst. Evol. Microbiol.">
        <title>The Global Catalogue of Microorganisms (GCM) 10K type strain sequencing project: providing services to taxonomists for standard genome sequencing and annotation.</title>
        <authorList>
            <consortium name="The Broad Institute Genomics Platform"/>
            <consortium name="The Broad Institute Genome Sequencing Center for Infectious Disease"/>
            <person name="Wu L."/>
            <person name="Ma J."/>
        </authorList>
    </citation>
    <scope>NUCLEOTIDE SEQUENCE [LARGE SCALE GENOMIC DNA]</scope>
    <source>
        <strain evidence="3">JCM 17543</strain>
    </source>
</reference>
<dbReference type="Proteomes" id="UP001500827">
    <property type="component" value="Unassembled WGS sequence"/>
</dbReference>
<evidence type="ECO:0000313" key="3">
    <source>
        <dbReference type="Proteomes" id="UP001500827"/>
    </source>
</evidence>
<gene>
    <name evidence="2" type="ORF">GCM10022276_17450</name>
</gene>
<name>A0ABP7LC72_9SPHN</name>
<evidence type="ECO:0000313" key="2">
    <source>
        <dbReference type="EMBL" id="GAA3899065.1"/>
    </source>
</evidence>
<accession>A0ABP7LC72</accession>
<evidence type="ECO:0000259" key="1">
    <source>
        <dbReference type="Pfam" id="PF10276"/>
    </source>
</evidence>
<proteinExistence type="predicted"/>
<dbReference type="Pfam" id="PF10276">
    <property type="entry name" value="zf-CHCC"/>
    <property type="match status" value="1"/>
</dbReference>
<dbReference type="InterPro" id="IPR019401">
    <property type="entry name" value="Znf_CHCC"/>
</dbReference>
<sequence>MRAVPAIEPPPADCYLHAMSDIQPPEVIRVSKVQVACDGSGDISPALGHPRVFLRIEPDTGFVECGYCDRRFVYIGGPADSEAA</sequence>